<evidence type="ECO:0000256" key="5">
    <source>
        <dbReference type="ARBA" id="ARBA00048957"/>
    </source>
</evidence>
<dbReference type="InterPro" id="IPR007757">
    <property type="entry name" value="MT-A70-like"/>
</dbReference>
<dbReference type="OrthoDB" id="10262526at2759"/>
<evidence type="ECO:0000256" key="7">
    <source>
        <dbReference type="SAM" id="Coils"/>
    </source>
</evidence>
<feature type="region of interest" description="Disordered" evidence="8">
    <location>
        <begin position="60"/>
        <end position="80"/>
    </location>
</feature>
<name>A0A8J2M706_9HEXA</name>
<feature type="region of interest" description="Disordered" evidence="8">
    <location>
        <begin position="171"/>
        <end position="202"/>
    </location>
</feature>
<keyword evidence="10" id="KW-1185">Reference proteome</keyword>
<sequence length="556" mass="62960">MSEDAWAELQKLKSRRKRLEERKKERQDILNSGLVVTPKSVAVVQTPPVVTNCVSSSGNVALSADRSPSHEDASRSDVEIQSNVPDKNIEDNVLQCLTDVAIHLPLESRKILDTCKKTLGTSITHDQIKNLLEKFAVQQLITIKERISDEGTIVDVITAEHSKLLAMVTQAPQAKKRKAEENVNEGNDDFQPRDEKKPKENDVLSLLSLASTREKENKRIGEEIRELLSRPSAKEKTLAEQFRSQGGNTVQEFCPYGTKVECRRTSSISKPCGRLHFRKIIQSHTDESLGDCSFLNTCFHMETCKYVHYEVDSEKTTVPTSPTSTKANSSVLEISKREIPSSTSVLHPPQWIHCDLRFFDMTTLGKFSVIMADPPWDIHMELPYGTLSDDEMRHLNIPALQDEGLIFLWVTGRAMELGRECLQLWGYERVDELIWVKTNQLQRIIRTGRTGHWLNHGKEHCLVGMKGNPPINRGLDCDVIVAEVRATSHKPDEVYGIIERLSPGTRKIELFGRPHNIQPNWMTLGNQLDGIHLVDEELQKRFTSRYPDGNCMAVSK</sequence>
<dbReference type="EMBL" id="CAJVCH010570104">
    <property type="protein sequence ID" value="CAG7834081.1"/>
    <property type="molecule type" value="Genomic_DNA"/>
</dbReference>
<dbReference type="PROSITE" id="PS51563">
    <property type="entry name" value="SAM_MTA70L_1"/>
    <property type="match status" value="1"/>
</dbReference>
<dbReference type="PANTHER" id="PTHR12829">
    <property type="entry name" value="N6-ADENOSINE-METHYLTRANSFERASE"/>
    <property type="match status" value="1"/>
</dbReference>
<evidence type="ECO:0000256" key="2">
    <source>
        <dbReference type="ARBA" id="ARBA00022603"/>
    </source>
</evidence>
<dbReference type="InterPro" id="IPR025848">
    <property type="entry name" value="MT-A70"/>
</dbReference>
<feature type="compositionally biased region" description="Basic and acidic residues" evidence="8">
    <location>
        <begin position="190"/>
        <end position="202"/>
    </location>
</feature>
<protein>
    <recommendedName>
        <fullName evidence="1">mRNA m(6)A methyltransferase</fullName>
        <ecNumber evidence="1">2.1.1.348</ecNumber>
    </recommendedName>
</protein>
<evidence type="ECO:0000313" key="10">
    <source>
        <dbReference type="Proteomes" id="UP000708208"/>
    </source>
</evidence>
<evidence type="ECO:0000256" key="1">
    <source>
        <dbReference type="ARBA" id="ARBA00012160"/>
    </source>
</evidence>
<dbReference type="GO" id="GO:0036396">
    <property type="term" value="C:RNA N6-methyladenosine methyltransferase complex"/>
    <property type="evidence" value="ECO:0007669"/>
    <property type="project" value="TreeGrafter"/>
</dbReference>
<accession>A0A8J2M706</accession>
<dbReference type="GO" id="GO:0005634">
    <property type="term" value="C:nucleus"/>
    <property type="evidence" value="ECO:0007669"/>
    <property type="project" value="InterPro"/>
</dbReference>
<dbReference type="PROSITE" id="PS51143">
    <property type="entry name" value="MT_A70"/>
    <property type="match status" value="1"/>
</dbReference>
<keyword evidence="3" id="KW-0808">Transferase</keyword>
<dbReference type="PANTHER" id="PTHR12829:SF7">
    <property type="entry name" value="N6-ADENOSINE-METHYLTRANSFERASE CATALYTIC SUBUNIT"/>
    <property type="match status" value="1"/>
</dbReference>
<evidence type="ECO:0000256" key="6">
    <source>
        <dbReference type="PROSITE-ProRule" id="PRU00489"/>
    </source>
</evidence>
<feature type="compositionally biased region" description="Basic and acidic residues" evidence="8">
    <location>
        <begin position="67"/>
        <end position="78"/>
    </location>
</feature>
<keyword evidence="4" id="KW-0949">S-adenosyl-L-methionine</keyword>
<reference evidence="9" key="1">
    <citation type="submission" date="2021-06" db="EMBL/GenBank/DDBJ databases">
        <authorList>
            <person name="Hodson N. C."/>
            <person name="Mongue J. A."/>
            <person name="Jaron S. K."/>
        </authorList>
    </citation>
    <scope>NUCLEOTIDE SEQUENCE</scope>
</reference>
<comment type="caution">
    <text evidence="9">The sequence shown here is derived from an EMBL/GenBank/DDBJ whole genome shotgun (WGS) entry which is preliminary data.</text>
</comment>
<gene>
    <name evidence="9" type="ORF">AFUS01_LOCUS43620</name>
</gene>
<keyword evidence="7" id="KW-0175">Coiled coil</keyword>
<evidence type="ECO:0000256" key="8">
    <source>
        <dbReference type="SAM" id="MobiDB-lite"/>
    </source>
</evidence>
<dbReference type="GO" id="GO:0001734">
    <property type="term" value="F:mRNA m(6)A methyltransferase activity"/>
    <property type="evidence" value="ECO:0007669"/>
    <property type="project" value="UniProtKB-EC"/>
</dbReference>
<dbReference type="Pfam" id="PF05063">
    <property type="entry name" value="MT-A70"/>
    <property type="match status" value="1"/>
</dbReference>
<dbReference type="AlphaFoldDB" id="A0A8J2M706"/>
<evidence type="ECO:0000313" key="9">
    <source>
        <dbReference type="EMBL" id="CAG7834081.1"/>
    </source>
</evidence>
<evidence type="ECO:0000256" key="4">
    <source>
        <dbReference type="ARBA" id="ARBA00022691"/>
    </source>
</evidence>
<dbReference type="EC" id="2.1.1.348" evidence="1"/>
<dbReference type="GO" id="GO:0001510">
    <property type="term" value="P:RNA methylation"/>
    <property type="evidence" value="ECO:0007669"/>
    <property type="project" value="InterPro"/>
</dbReference>
<comment type="catalytic activity">
    <reaction evidence="5">
        <text>an adenosine in mRNA + S-adenosyl-L-methionine = an N(6)-methyladenosine in mRNA + S-adenosyl-L-homocysteine + H(+)</text>
        <dbReference type="Rhea" id="RHEA:55584"/>
        <dbReference type="Rhea" id="RHEA-COMP:12414"/>
        <dbReference type="Rhea" id="RHEA-COMP:12417"/>
        <dbReference type="ChEBI" id="CHEBI:15378"/>
        <dbReference type="ChEBI" id="CHEBI:57856"/>
        <dbReference type="ChEBI" id="CHEBI:59789"/>
        <dbReference type="ChEBI" id="CHEBI:74411"/>
        <dbReference type="ChEBI" id="CHEBI:74449"/>
        <dbReference type="EC" id="2.1.1.348"/>
    </reaction>
</comment>
<proteinExistence type="inferred from homology"/>
<evidence type="ECO:0000256" key="3">
    <source>
        <dbReference type="ARBA" id="ARBA00022679"/>
    </source>
</evidence>
<feature type="coiled-coil region" evidence="7">
    <location>
        <begin position="2"/>
        <end position="29"/>
    </location>
</feature>
<organism evidence="9 10">
    <name type="scientific">Allacma fusca</name>
    <dbReference type="NCBI Taxonomy" id="39272"/>
    <lineage>
        <taxon>Eukaryota</taxon>
        <taxon>Metazoa</taxon>
        <taxon>Ecdysozoa</taxon>
        <taxon>Arthropoda</taxon>
        <taxon>Hexapoda</taxon>
        <taxon>Collembola</taxon>
        <taxon>Symphypleona</taxon>
        <taxon>Sminthuridae</taxon>
        <taxon>Allacma</taxon>
    </lineage>
</organism>
<comment type="similarity">
    <text evidence="6">Belongs to the MT-A70-like family.</text>
</comment>
<keyword evidence="2" id="KW-0489">Methyltransferase</keyword>
<dbReference type="Proteomes" id="UP000708208">
    <property type="component" value="Unassembled WGS sequence"/>
</dbReference>